<dbReference type="OrthoDB" id="6022136at2759"/>
<feature type="compositionally biased region" description="Polar residues" evidence="3">
    <location>
        <begin position="877"/>
        <end position="888"/>
    </location>
</feature>
<feature type="compositionally biased region" description="Polar residues" evidence="3">
    <location>
        <begin position="969"/>
        <end position="978"/>
    </location>
</feature>
<keyword evidence="4" id="KW-0812">Transmembrane</keyword>
<feature type="domain" description="CUB" evidence="6">
    <location>
        <begin position="187"/>
        <end position="306"/>
    </location>
</feature>
<name>A0A7M7H3B3_NASVI</name>
<dbReference type="EnsemblMetazoa" id="XM_008206451">
    <property type="protein sequence ID" value="XP_008204673"/>
    <property type="gene ID" value="LOC100118056"/>
</dbReference>
<reference evidence="7" key="1">
    <citation type="submission" date="2021-01" db="UniProtKB">
        <authorList>
            <consortium name="EnsemblMetazoa"/>
        </authorList>
    </citation>
    <scope>IDENTIFICATION</scope>
</reference>
<dbReference type="AlphaFoldDB" id="A0A7M7H3B3"/>
<dbReference type="GeneID" id="100118056"/>
<feature type="domain" description="CUB" evidence="6">
    <location>
        <begin position="328"/>
        <end position="456"/>
    </location>
</feature>
<feature type="domain" description="CUB" evidence="6">
    <location>
        <begin position="608"/>
        <end position="731"/>
    </location>
</feature>
<dbReference type="SMR" id="A0A7M7H3B3"/>
<evidence type="ECO:0000313" key="8">
    <source>
        <dbReference type="Proteomes" id="UP000002358"/>
    </source>
</evidence>
<protein>
    <recommendedName>
        <fullName evidence="6">CUB domain-containing protein</fullName>
    </recommendedName>
</protein>
<dbReference type="RefSeq" id="XP_031783585.1">
    <property type="nucleotide sequence ID" value="XM_031927725.2"/>
</dbReference>
<comment type="caution">
    <text evidence="2">Lacks conserved residue(s) required for the propagation of feature annotation.</text>
</comment>
<feature type="domain" description="CUB" evidence="6">
    <location>
        <begin position="471"/>
        <end position="599"/>
    </location>
</feature>
<keyword evidence="1" id="KW-1015">Disulfide bond</keyword>
<proteinExistence type="predicted"/>
<evidence type="ECO:0000313" key="7">
    <source>
        <dbReference type="EnsemblMetazoa" id="XP_008204673"/>
    </source>
</evidence>
<evidence type="ECO:0000259" key="6">
    <source>
        <dbReference type="PROSITE" id="PS01180"/>
    </source>
</evidence>
<dbReference type="FunCoup" id="A0A7M7H3B3">
    <property type="interactions" value="158"/>
</dbReference>
<feature type="chain" id="PRO_5036207080" description="CUB domain-containing protein" evidence="5">
    <location>
        <begin position="35"/>
        <end position="984"/>
    </location>
</feature>
<evidence type="ECO:0000256" key="2">
    <source>
        <dbReference type="PROSITE-ProRule" id="PRU00059"/>
    </source>
</evidence>
<dbReference type="PROSITE" id="PS01180">
    <property type="entry name" value="CUB"/>
    <property type="match status" value="5"/>
</dbReference>
<accession>A0A7M7H3B3</accession>
<feature type="compositionally biased region" description="Basic residues" evidence="3">
    <location>
        <begin position="812"/>
        <end position="833"/>
    </location>
</feature>
<evidence type="ECO:0000256" key="3">
    <source>
        <dbReference type="SAM" id="MobiDB-lite"/>
    </source>
</evidence>
<keyword evidence="5" id="KW-0732">Signal</keyword>
<dbReference type="Gene3D" id="4.10.400.10">
    <property type="entry name" value="Low-density Lipoprotein Receptor"/>
    <property type="match status" value="1"/>
</dbReference>
<feature type="compositionally biased region" description="Low complexity" evidence="3">
    <location>
        <begin position="866"/>
        <end position="876"/>
    </location>
</feature>
<dbReference type="InterPro" id="IPR036055">
    <property type="entry name" value="LDL_receptor-like_sf"/>
</dbReference>
<keyword evidence="4" id="KW-1133">Transmembrane helix</keyword>
<dbReference type="InterPro" id="IPR053207">
    <property type="entry name" value="Non-NMDA_GluR_Accessory"/>
</dbReference>
<evidence type="ECO:0000256" key="4">
    <source>
        <dbReference type="SAM" id="Phobius"/>
    </source>
</evidence>
<feature type="transmembrane region" description="Helical" evidence="4">
    <location>
        <begin position="782"/>
        <end position="804"/>
    </location>
</feature>
<dbReference type="RefSeq" id="XP_008204673.1">
    <property type="nucleotide sequence ID" value="XM_008206451.4"/>
</dbReference>
<dbReference type="CDD" id="cd00041">
    <property type="entry name" value="CUB"/>
    <property type="match status" value="5"/>
</dbReference>
<dbReference type="Gene3D" id="2.60.120.290">
    <property type="entry name" value="Spermadhesin, CUB domain"/>
    <property type="match status" value="5"/>
</dbReference>
<feature type="signal peptide" evidence="5">
    <location>
        <begin position="1"/>
        <end position="34"/>
    </location>
</feature>
<dbReference type="EnsemblMetazoa" id="XM_031927725">
    <property type="protein sequence ID" value="XP_031783585"/>
    <property type="gene ID" value="LOC100118056"/>
</dbReference>
<evidence type="ECO:0000256" key="1">
    <source>
        <dbReference type="ARBA" id="ARBA00023157"/>
    </source>
</evidence>
<evidence type="ECO:0000256" key="5">
    <source>
        <dbReference type="SAM" id="SignalP"/>
    </source>
</evidence>
<dbReference type="InParanoid" id="A0A7M7H3B3"/>
<keyword evidence="4" id="KW-0472">Membrane</keyword>
<dbReference type="InterPro" id="IPR035914">
    <property type="entry name" value="Sperma_CUB_dom_sf"/>
</dbReference>
<feature type="domain" description="CUB" evidence="6">
    <location>
        <begin position="36"/>
        <end position="171"/>
    </location>
</feature>
<organism evidence="7 8">
    <name type="scientific">Nasonia vitripennis</name>
    <name type="common">Parasitic wasp</name>
    <dbReference type="NCBI Taxonomy" id="7425"/>
    <lineage>
        <taxon>Eukaryota</taxon>
        <taxon>Metazoa</taxon>
        <taxon>Ecdysozoa</taxon>
        <taxon>Arthropoda</taxon>
        <taxon>Hexapoda</taxon>
        <taxon>Insecta</taxon>
        <taxon>Pterygota</taxon>
        <taxon>Neoptera</taxon>
        <taxon>Endopterygota</taxon>
        <taxon>Hymenoptera</taxon>
        <taxon>Apocrita</taxon>
        <taxon>Proctotrupomorpha</taxon>
        <taxon>Chalcidoidea</taxon>
        <taxon>Pteromalidae</taxon>
        <taxon>Pteromalinae</taxon>
        <taxon>Nasonia</taxon>
    </lineage>
</organism>
<sequence length="984" mass="110732">MASALWHASGSSFAASHAPVFLLLLLLLQPRATTECDQRFISIPDGPQNGTFHAPNLINPEGESRQCVYTFLAGPHQRVELVFSTFGLRGSPPDGAAVGELPACVHEYMDVYTEIRTDNTSKLIETPFGGRYCGPIPPRKRVSLYQGIALSFYTDKNVTLPTLFDGRYAFINASEYEIGTPAPSLPCSFTVNADVKRTGNILSPTYPGTYPKDLVCSYQFIGQPRQRVRLEFRDFDLFFGGPHCPFDYVKVYDGINNTSAVIGTYCGQQRNLVLYSSESSLFVLFVTLQRTANTQNRGFRGIFEFSESFVKLDFITNYGGEHIRGTECDQKILSKKESVGNVVSPNFPYPYIPKVVCRYFIYGMQDSQHLERVRLEFSVFVIPKGEAKGESSCTDGYLKLYLKGQEASDSYDKFDYELCGKDSNPEHVVSDGPRLVMVFSSGEQQGRGFKAKYTFETEYRIPGTAAPDGSCTFTYRSVSRKRGEFNSPRYPSNYPSDTNCTYLFLATPNEQVTLVFDHFKVRTKNYNVSGHYGAEYCQDDWVEIYNMYRDDTEKLIGRYCGMTAPGPVESTLGALGVKVILHTDSDLVYSGFKARYTFENAKSIFGDCGSNISSLHYGLITSPNFPNKYEAPPKNVASKTCNWFINVRPNHQILLNFELFSVEGEQSARGCPAAVLRMWMSPHSTPLELCGVKEPEEKWSHLSDDHNMRLSFLSADKAVGQQGFQAVWTEVTQDSECKGGFLCERSGYCIDASLKCNNINNCGPEDNSDEEHCKVPPPPENYYALPASIACFSVLVLLLLCFLCHRRLRRRPSHGHHHHHHHEPHHHHHHHHGAAAAAHLDDLQQRVDERTGRCFHHHHHHHHSLLHQQQQQQQQQPYRPSLQQTRGMHSTVDDDEDELADYRGGLSQQQQQQQQPSPPSDDSDEAELELVGDRAEVTGCMATRERIQGMGCSDEMDNDEEQLAEELASDSSPESCNTVRGGMR</sequence>
<dbReference type="Pfam" id="PF00431">
    <property type="entry name" value="CUB"/>
    <property type="match status" value="5"/>
</dbReference>
<dbReference type="InterPro" id="IPR000859">
    <property type="entry name" value="CUB_dom"/>
</dbReference>
<keyword evidence="8" id="KW-1185">Reference proteome</keyword>
<dbReference type="GO" id="GO:0005886">
    <property type="term" value="C:plasma membrane"/>
    <property type="evidence" value="ECO:0007669"/>
    <property type="project" value="TreeGrafter"/>
</dbReference>
<feature type="compositionally biased region" description="Basic residues" evidence="3">
    <location>
        <begin position="855"/>
        <end position="865"/>
    </location>
</feature>
<feature type="region of interest" description="Disordered" evidence="3">
    <location>
        <begin position="855"/>
        <end position="927"/>
    </location>
</feature>
<dbReference type="InterPro" id="IPR002172">
    <property type="entry name" value="LDrepeatLR_classA_rpt"/>
</dbReference>
<dbReference type="Proteomes" id="UP000002358">
    <property type="component" value="Chromosome 3"/>
</dbReference>
<feature type="region of interest" description="Disordered" evidence="3">
    <location>
        <begin position="812"/>
        <end position="837"/>
    </location>
</feature>
<dbReference type="PANTHER" id="PTHR47537">
    <property type="entry name" value="CUBILIN"/>
    <property type="match status" value="1"/>
</dbReference>
<dbReference type="SMART" id="SM00192">
    <property type="entry name" value="LDLa"/>
    <property type="match status" value="1"/>
</dbReference>
<feature type="compositionally biased region" description="Acidic residues" evidence="3">
    <location>
        <begin position="954"/>
        <end position="968"/>
    </location>
</feature>
<dbReference type="PANTHER" id="PTHR47537:SF6">
    <property type="entry name" value="CUB DOMAIN-CONTAINING PROTEIN"/>
    <property type="match status" value="1"/>
</dbReference>
<dbReference type="SMART" id="SM00042">
    <property type="entry name" value="CUB"/>
    <property type="match status" value="5"/>
</dbReference>
<dbReference type="SUPFAM" id="SSF49854">
    <property type="entry name" value="Spermadhesin, CUB domain"/>
    <property type="match status" value="5"/>
</dbReference>
<feature type="region of interest" description="Disordered" evidence="3">
    <location>
        <begin position="949"/>
        <end position="984"/>
    </location>
</feature>
<dbReference type="KEGG" id="nvi:100118056"/>